<dbReference type="EMBL" id="JAJHNU010000002">
    <property type="protein sequence ID" value="MDN4121283.1"/>
    <property type="molecule type" value="Genomic_DNA"/>
</dbReference>
<keyword evidence="2" id="KW-0472">Membrane</keyword>
<accession>A0ABT8EJ15</accession>
<dbReference type="RefSeq" id="WP_266123967.1">
    <property type="nucleotide sequence ID" value="NZ_JAJHNU010000002.1"/>
</dbReference>
<keyword evidence="4" id="KW-1185">Reference proteome</keyword>
<dbReference type="Proteomes" id="UP001168613">
    <property type="component" value="Unassembled WGS sequence"/>
</dbReference>
<evidence type="ECO:0000313" key="3">
    <source>
        <dbReference type="EMBL" id="MDN4121283.1"/>
    </source>
</evidence>
<proteinExistence type="predicted"/>
<keyword evidence="1" id="KW-0175">Coiled coil</keyword>
<feature type="coiled-coil region" evidence="1">
    <location>
        <begin position="57"/>
        <end position="105"/>
    </location>
</feature>
<keyword evidence="2" id="KW-1133">Transmembrane helix</keyword>
<evidence type="ECO:0000313" key="4">
    <source>
        <dbReference type="Proteomes" id="UP001168613"/>
    </source>
</evidence>
<gene>
    <name evidence="3" type="ORF">LMS43_08285</name>
</gene>
<sequence>MSFLEIFNVIGSEAIRTITGRLFTEEQIRQVATHTVGQYFKDLLPMSTDDRAARQRVEEARSHIEQASLIISQLQSELCSQTQLLDNVLEEIEEKKRLASKYETLAKTGQEQFAAFKSEMETALRQELTTQSEKGRPARLAFSAFLWSITLILGAALGSYFREVLEWLSIVTA</sequence>
<protein>
    <recommendedName>
        <fullName evidence="5">DUF1640 domain-containing protein</fullName>
    </recommendedName>
</protein>
<comment type="caution">
    <text evidence="3">The sequence shown here is derived from an EMBL/GenBank/DDBJ whole genome shotgun (WGS) entry which is preliminary data.</text>
</comment>
<evidence type="ECO:0008006" key="5">
    <source>
        <dbReference type="Google" id="ProtNLM"/>
    </source>
</evidence>
<reference evidence="3" key="1">
    <citation type="submission" date="2021-11" db="EMBL/GenBank/DDBJ databases">
        <title>Draft genome sequence of Alcaligenes endophyticus type strain CCUG 75668T.</title>
        <authorList>
            <person name="Salva-Serra F."/>
            <person name="Duran R.E."/>
            <person name="Seeger M."/>
            <person name="Moore E.R.B."/>
            <person name="Jaen-Luchoro D."/>
        </authorList>
    </citation>
    <scope>NUCLEOTIDE SEQUENCE</scope>
    <source>
        <strain evidence="3">CCUG 75668</strain>
    </source>
</reference>
<name>A0ABT8EJ15_9BURK</name>
<evidence type="ECO:0000256" key="2">
    <source>
        <dbReference type="SAM" id="Phobius"/>
    </source>
</evidence>
<organism evidence="3 4">
    <name type="scientific">Alcaligenes endophyticus</name>
    <dbReference type="NCBI Taxonomy" id="1929088"/>
    <lineage>
        <taxon>Bacteria</taxon>
        <taxon>Pseudomonadati</taxon>
        <taxon>Pseudomonadota</taxon>
        <taxon>Betaproteobacteria</taxon>
        <taxon>Burkholderiales</taxon>
        <taxon>Alcaligenaceae</taxon>
        <taxon>Alcaligenes</taxon>
    </lineage>
</organism>
<feature type="transmembrane region" description="Helical" evidence="2">
    <location>
        <begin position="140"/>
        <end position="161"/>
    </location>
</feature>
<evidence type="ECO:0000256" key="1">
    <source>
        <dbReference type="SAM" id="Coils"/>
    </source>
</evidence>
<keyword evidence="2" id="KW-0812">Transmembrane</keyword>